<dbReference type="RefSeq" id="WP_159822474.1">
    <property type="nucleotide sequence ID" value="NZ_CABWNB010000002.1"/>
</dbReference>
<accession>A0A841R2Y2</accession>
<name>A0A841R2Y2_9FIRM</name>
<sequence length="108" mass="12049">MNDTEVKERLAELGVVETEAEDEVLLVQDFADGRYAVITDSEGRAPETFAEELYWTLYADDGEFLWTVTIQDGAALADLLAAGAGDEDLITRMSDLRAKNTEEFLNRQ</sequence>
<protein>
    <submittedName>
        <fullName evidence="1">Uncharacterized protein</fullName>
    </submittedName>
</protein>
<organism evidence="1 2">
    <name type="scientific">Negativicoccus succinicivorans</name>
    <dbReference type="NCBI Taxonomy" id="620903"/>
    <lineage>
        <taxon>Bacteria</taxon>
        <taxon>Bacillati</taxon>
        <taxon>Bacillota</taxon>
        <taxon>Negativicutes</taxon>
        <taxon>Veillonellales</taxon>
        <taxon>Veillonellaceae</taxon>
        <taxon>Negativicoccus</taxon>
    </lineage>
</organism>
<evidence type="ECO:0000313" key="2">
    <source>
        <dbReference type="Proteomes" id="UP000591941"/>
    </source>
</evidence>
<keyword evidence="2" id="KW-1185">Reference proteome</keyword>
<gene>
    <name evidence="1" type="ORF">HNR45_001246</name>
</gene>
<reference evidence="1 2" key="1">
    <citation type="submission" date="2020-08" db="EMBL/GenBank/DDBJ databases">
        <title>Genomic Encyclopedia of Type Strains, Phase IV (KMG-IV): sequencing the most valuable type-strain genomes for metagenomic binning, comparative biology and taxonomic classification.</title>
        <authorList>
            <person name="Goeker M."/>
        </authorList>
    </citation>
    <scope>NUCLEOTIDE SEQUENCE [LARGE SCALE GENOMIC DNA]</scope>
    <source>
        <strain evidence="1 2">DSM 21255</strain>
    </source>
</reference>
<dbReference type="AlphaFoldDB" id="A0A841R2Y2"/>
<proteinExistence type="predicted"/>
<dbReference type="Proteomes" id="UP000591941">
    <property type="component" value="Unassembled WGS sequence"/>
</dbReference>
<dbReference type="EMBL" id="JACHHI010000006">
    <property type="protein sequence ID" value="MBB6478176.1"/>
    <property type="molecule type" value="Genomic_DNA"/>
</dbReference>
<comment type="caution">
    <text evidence="1">The sequence shown here is derived from an EMBL/GenBank/DDBJ whole genome shotgun (WGS) entry which is preliminary data.</text>
</comment>
<evidence type="ECO:0000313" key="1">
    <source>
        <dbReference type="EMBL" id="MBB6478176.1"/>
    </source>
</evidence>
<dbReference type="GeneID" id="93486501"/>